<dbReference type="SUPFAM" id="SSF51197">
    <property type="entry name" value="Clavaminate synthase-like"/>
    <property type="match status" value="1"/>
</dbReference>
<keyword evidence="4 5" id="KW-0408">Iron</keyword>
<gene>
    <name evidence="7" type="ORF">A4U43_C07F31130</name>
</gene>
<evidence type="ECO:0000256" key="2">
    <source>
        <dbReference type="ARBA" id="ARBA00022723"/>
    </source>
</evidence>
<evidence type="ECO:0000313" key="7">
    <source>
        <dbReference type="EMBL" id="ONK64889.1"/>
    </source>
</evidence>
<dbReference type="PRINTS" id="PR00682">
    <property type="entry name" value="IPNSYNTHASE"/>
</dbReference>
<evidence type="ECO:0000313" key="8">
    <source>
        <dbReference type="Proteomes" id="UP000243459"/>
    </source>
</evidence>
<organism evidence="7 8">
    <name type="scientific">Asparagus officinalis</name>
    <name type="common">Garden asparagus</name>
    <dbReference type="NCBI Taxonomy" id="4686"/>
    <lineage>
        <taxon>Eukaryota</taxon>
        <taxon>Viridiplantae</taxon>
        <taxon>Streptophyta</taxon>
        <taxon>Embryophyta</taxon>
        <taxon>Tracheophyta</taxon>
        <taxon>Spermatophyta</taxon>
        <taxon>Magnoliopsida</taxon>
        <taxon>Liliopsida</taxon>
        <taxon>Asparagales</taxon>
        <taxon>Asparagaceae</taxon>
        <taxon>Asparagoideae</taxon>
        <taxon>Asparagus</taxon>
    </lineage>
</organism>
<sequence>MGSEFDPDFIQKPDQRPNLDISEAESIPIIDLSPLLTSPFIPGDDTLPIRTLVAEIKAACSEVGFLQVINHGVPIELLERVQSAAKEFFALPTEEKRRVRRDDENFLGYYDMENTKNVRDWKEVFDFAVNNPMIVPTSSEVKETRVQEISNRWPEYPKDMRDACIEYAKAVEKLAFKLLELMAMSLDLPAKRLNGYFKDSLSRVRLNRYPACPSPDLALGVGPHKDQGALTVLAQDEVGGLDVKRKSDGQWVRVKPAPNSYVINIGDLIQVWSNDKYESTEHRVSLNSERERFSFPFFFDPAHHIIMKPLDELVTEDNPAKYNEFSWGRFYRSRRSSNFQKMGVENLQISHFRKNN</sequence>
<keyword evidence="3 5" id="KW-0560">Oxidoreductase</keyword>
<dbReference type="GO" id="GO:0046872">
    <property type="term" value="F:metal ion binding"/>
    <property type="evidence" value="ECO:0007669"/>
    <property type="project" value="UniProtKB-KW"/>
</dbReference>
<comment type="cofactor">
    <cofactor evidence="1">
        <name>L-ascorbate</name>
        <dbReference type="ChEBI" id="CHEBI:38290"/>
    </cofactor>
</comment>
<keyword evidence="2 5" id="KW-0479">Metal-binding</keyword>
<dbReference type="Proteomes" id="UP000243459">
    <property type="component" value="Chromosome 7"/>
</dbReference>
<dbReference type="FunFam" id="2.60.120.330:FF:000012">
    <property type="entry name" value="Gibberellin 20 oxidase 1"/>
    <property type="match status" value="1"/>
</dbReference>
<feature type="domain" description="Fe2OG dioxygenase" evidence="6">
    <location>
        <begin position="200"/>
        <end position="301"/>
    </location>
</feature>
<keyword evidence="8" id="KW-1185">Reference proteome</keyword>
<proteinExistence type="inferred from homology"/>
<dbReference type="Gramene" id="ONK64889">
    <property type="protein sequence ID" value="ONK64889"/>
    <property type="gene ID" value="A4U43_C07F31130"/>
</dbReference>
<name>A0A5P1EJC3_ASPOF</name>
<dbReference type="InterPro" id="IPR027443">
    <property type="entry name" value="IPNS-like_sf"/>
</dbReference>
<reference evidence="8" key="1">
    <citation type="journal article" date="2017" name="Nat. Commun.">
        <title>The asparagus genome sheds light on the origin and evolution of a young Y chromosome.</title>
        <authorList>
            <person name="Harkess A."/>
            <person name="Zhou J."/>
            <person name="Xu C."/>
            <person name="Bowers J.E."/>
            <person name="Van der Hulst R."/>
            <person name="Ayyampalayam S."/>
            <person name="Mercati F."/>
            <person name="Riccardi P."/>
            <person name="McKain M.R."/>
            <person name="Kakrana A."/>
            <person name="Tang H."/>
            <person name="Ray J."/>
            <person name="Groenendijk J."/>
            <person name="Arikit S."/>
            <person name="Mathioni S.M."/>
            <person name="Nakano M."/>
            <person name="Shan H."/>
            <person name="Telgmann-Rauber A."/>
            <person name="Kanno A."/>
            <person name="Yue Z."/>
            <person name="Chen H."/>
            <person name="Li W."/>
            <person name="Chen Y."/>
            <person name="Xu X."/>
            <person name="Zhang Y."/>
            <person name="Luo S."/>
            <person name="Chen H."/>
            <person name="Gao J."/>
            <person name="Mao Z."/>
            <person name="Pires J.C."/>
            <person name="Luo M."/>
            <person name="Kudrna D."/>
            <person name="Wing R.A."/>
            <person name="Meyers B.C."/>
            <person name="Yi K."/>
            <person name="Kong H."/>
            <person name="Lavrijsen P."/>
            <person name="Sunseri F."/>
            <person name="Falavigna A."/>
            <person name="Ye Y."/>
            <person name="Leebens-Mack J.H."/>
            <person name="Chen G."/>
        </authorList>
    </citation>
    <scope>NUCLEOTIDE SEQUENCE [LARGE SCALE GENOMIC DNA]</scope>
    <source>
        <strain evidence="8">cv. DH0086</strain>
    </source>
</reference>
<dbReference type="OrthoDB" id="288590at2759"/>
<evidence type="ECO:0000256" key="4">
    <source>
        <dbReference type="ARBA" id="ARBA00023004"/>
    </source>
</evidence>
<dbReference type="AlphaFoldDB" id="A0A5P1EJC3"/>
<dbReference type="EMBL" id="CM007387">
    <property type="protein sequence ID" value="ONK64889.1"/>
    <property type="molecule type" value="Genomic_DNA"/>
</dbReference>
<comment type="similarity">
    <text evidence="5">Belongs to the iron/ascorbate-dependent oxidoreductase family.</text>
</comment>
<evidence type="ECO:0000256" key="1">
    <source>
        <dbReference type="ARBA" id="ARBA00001961"/>
    </source>
</evidence>
<protein>
    <recommendedName>
        <fullName evidence="6">Fe2OG dioxygenase domain-containing protein</fullName>
    </recommendedName>
</protein>
<dbReference type="Gene3D" id="2.60.120.330">
    <property type="entry name" value="B-lactam Antibiotic, Isopenicillin N Synthase, Chain"/>
    <property type="match status" value="1"/>
</dbReference>
<evidence type="ECO:0000259" key="6">
    <source>
        <dbReference type="PROSITE" id="PS51471"/>
    </source>
</evidence>
<dbReference type="Pfam" id="PF03171">
    <property type="entry name" value="2OG-FeII_Oxy"/>
    <property type="match status" value="1"/>
</dbReference>
<dbReference type="InterPro" id="IPR005123">
    <property type="entry name" value="Oxoglu/Fe-dep_dioxygenase_dom"/>
</dbReference>
<dbReference type="InterPro" id="IPR044861">
    <property type="entry name" value="IPNS-like_FE2OG_OXY"/>
</dbReference>
<dbReference type="InterPro" id="IPR026992">
    <property type="entry name" value="DIOX_N"/>
</dbReference>
<dbReference type="PANTHER" id="PTHR47990">
    <property type="entry name" value="2-OXOGLUTARATE (2OG) AND FE(II)-DEPENDENT OXYGENASE SUPERFAMILY PROTEIN-RELATED"/>
    <property type="match status" value="1"/>
</dbReference>
<dbReference type="InterPro" id="IPR050231">
    <property type="entry name" value="Iron_ascorbate_oxido_reductase"/>
</dbReference>
<dbReference type="PROSITE" id="PS51471">
    <property type="entry name" value="FE2OG_OXY"/>
    <property type="match status" value="1"/>
</dbReference>
<accession>A0A5P1EJC3</accession>
<dbReference type="OMA" id="NDAYESP"/>
<evidence type="ECO:0000256" key="3">
    <source>
        <dbReference type="ARBA" id="ARBA00023002"/>
    </source>
</evidence>
<dbReference type="Pfam" id="PF14226">
    <property type="entry name" value="DIOX_N"/>
    <property type="match status" value="1"/>
</dbReference>
<evidence type="ECO:0000256" key="5">
    <source>
        <dbReference type="RuleBase" id="RU003682"/>
    </source>
</evidence>
<dbReference type="GO" id="GO:0016491">
    <property type="term" value="F:oxidoreductase activity"/>
    <property type="evidence" value="ECO:0007669"/>
    <property type="project" value="UniProtKB-KW"/>
</dbReference>